<dbReference type="AlphaFoldDB" id="A0A558R6P0"/>
<evidence type="ECO:0000259" key="1">
    <source>
        <dbReference type="PROSITE" id="PS50146"/>
    </source>
</evidence>
<organism evidence="2 3">
    <name type="scientific">Alterirhizorhabdus solaris</name>
    <dbReference type="NCBI Taxonomy" id="2529389"/>
    <lineage>
        <taxon>Bacteria</taxon>
        <taxon>Pseudomonadati</taxon>
        <taxon>Pseudomonadota</taxon>
        <taxon>Alphaproteobacteria</taxon>
        <taxon>Sphingomonadales</taxon>
        <taxon>Rhizorhabdaceae</taxon>
        <taxon>Alterirhizorhabdus</taxon>
    </lineage>
</organism>
<dbReference type="Gene3D" id="3.40.50.10330">
    <property type="entry name" value="Probable inorganic polyphosphate/atp-NAD kinase, domain 1"/>
    <property type="match status" value="1"/>
</dbReference>
<dbReference type="InterPro" id="IPR016064">
    <property type="entry name" value="NAD/diacylglycerol_kinase_sf"/>
</dbReference>
<comment type="caution">
    <text evidence="2">The sequence shown here is derived from an EMBL/GenBank/DDBJ whole genome shotgun (WGS) entry which is preliminary data.</text>
</comment>
<dbReference type="InterPro" id="IPR017438">
    <property type="entry name" value="ATP-NAD_kinase_N"/>
</dbReference>
<dbReference type="OrthoDB" id="142078at2"/>
<dbReference type="InterPro" id="IPR001206">
    <property type="entry name" value="Diacylglycerol_kinase_cat_dom"/>
</dbReference>
<accession>A0A558R6P0</accession>
<dbReference type="EMBL" id="VNIM01000025">
    <property type="protein sequence ID" value="TVV75049.1"/>
    <property type="molecule type" value="Genomic_DNA"/>
</dbReference>
<protein>
    <recommendedName>
        <fullName evidence="1">DAGKc domain-containing protein</fullName>
    </recommendedName>
</protein>
<dbReference type="RefSeq" id="WP_145149948.1">
    <property type="nucleotide sequence ID" value="NZ_VNIM01000025.1"/>
</dbReference>
<dbReference type="Gene3D" id="2.60.200.40">
    <property type="match status" value="1"/>
</dbReference>
<dbReference type="PROSITE" id="PS50146">
    <property type="entry name" value="DAGK"/>
    <property type="match status" value="1"/>
</dbReference>
<keyword evidence="3" id="KW-1185">Reference proteome</keyword>
<sequence length="307" mass="31824">MTPSTARSAVDGAVPVLVNRQAGAVATLGRTAAGVIGAAFDAAGLRTRIILLDGAAIADAVRTHAAAPLLVIGGGDGTLGAGLAGRRGHGTTGLLPLGTRNHLARDLGVATDLHAAARVIAAGHTRTIDLASVNGHGFVNNASVGLYPLMVRRREARTRGGLPKWLATLPAAWAALARLPHHRLHLHGPVACAHDVRTPLLFVGNNRYGLERGRLGNRLALDDGLLSVLAVATNTRTGLIWLAVRALTGRIDPARDFTVIGDCTRLLVRSRAGTIDVALDGEVIRLAPPLRFTVSPGALRICVPLPA</sequence>
<dbReference type="Pfam" id="PF00781">
    <property type="entry name" value="DAGK_cat"/>
    <property type="match status" value="1"/>
</dbReference>
<name>A0A558R6P0_9SPHN</name>
<feature type="domain" description="DAGKc" evidence="1">
    <location>
        <begin position="53"/>
        <end position="137"/>
    </location>
</feature>
<dbReference type="Proteomes" id="UP000318681">
    <property type="component" value="Unassembled WGS sequence"/>
</dbReference>
<dbReference type="SUPFAM" id="SSF111331">
    <property type="entry name" value="NAD kinase/diacylglycerol kinase-like"/>
    <property type="match status" value="1"/>
</dbReference>
<dbReference type="GO" id="GO:0016301">
    <property type="term" value="F:kinase activity"/>
    <property type="evidence" value="ECO:0007669"/>
    <property type="project" value="InterPro"/>
</dbReference>
<evidence type="ECO:0000313" key="3">
    <source>
        <dbReference type="Proteomes" id="UP000318681"/>
    </source>
</evidence>
<evidence type="ECO:0000313" key="2">
    <source>
        <dbReference type="EMBL" id="TVV75049.1"/>
    </source>
</evidence>
<proteinExistence type="predicted"/>
<reference evidence="2 3" key="1">
    <citation type="submission" date="2019-07" db="EMBL/GenBank/DDBJ databases">
        <title>Sphingomonas solaris sp. nov., isolated from a solar panel from Boston, Massachusetts.</title>
        <authorList>
            <person name="Tanner K."/>
            <person name="Pascual J."/>
            <person name="Mancuso C."/>
            <person name="Pereto J."/>
            <person name="Khalil A."/>
            <person name="Vilanova C."/>
        </authorList>
    </citation>
    <scope>NUCLEOTIDE SEQUENCE [LARGE SCALE GENOMIC DNA]</scope>
    <source>
        <strain evidence="2 3">R4DWN</strain>
    </source>
</reference>
<gene>
    <name evidence="2" type="ORF">FOY91_08180</name>
</gene>